<feature type="region of interest" description="Disordered" evidence="1">
    <location>
        <begin position="1"/>
        <end position="35"/>
    </location>
</feature>
<proteinExistence type="predicted"/>
<dbReference type="KEGG" id="vg:7943956"/>
<reference evidence="2 3" key="1">
    <citation type="journal article" date="2011" name="J. Bacteriol.">
        <title>Genomes and Characterization of Phages Bcep22 and BcepIL02, Founders of a Novel Phage Type in Burkholderia cenocepacia.</title>
        <authorList>
            <person name="Gill J.J."/>
            <person name="Summer E.J."/>
            <person name="Russell W.K."/>
            <person name="Cologna S.M."/>
            <person name="Carlile T.M."/>
            <person name="Fuller A.C."/>
            <person name="Kitsopoulos K."/>
            <person name="Mebane L.M."/>
            <person name="Parkinson B.N."/>
            <person name="Sullivan D."/>
            <person name="Carmody L.A."/>
            <person name="Gonzalez C.F."/>
            <person name="Lipuma J.J."/>
            <person name="Young R."/>
        </authorList>
    </citation>
    <scope>NUCLEOTIDE SEQUENCE [LARGE SCALE GENOMIC DNA]</scope>
</reference>
<evidence type="ECO:0000313" key="3">
    <source>
        <dbReference type="Proteomes" id="UP000001481"/>
    </source>
</evidence>
<dbReference type="EMBL" id="FJ937737">
    <property type="protein sequence ID" value="ACR15065.1"/>
    <property type="molecule type" value="Genomic_DNA"/>
</dbReference>
<name>C5IHR4_9CAUD</name>
<evidence type="ECO:0000256" key="1">
    <source>
        <dbReference type="SAM" id="MobiDB-lite"/>
    </source>
</evidence>
<organism evidence="2 3">
    <name type="scientific">Burkholderia phage BcepIL02</name>
    <dbReference type="NCBI Taxonomy" id="2886898"/>
    <lineage>
        <taxon>Viruses</taxon>
        <taxon>Duplodnaviria</taxon>
        <taxon>Heunggongvirae</taxon>
        <taxon>Uroviricota</taxon>
        <taxon>Caudoviricetes</taxon>
        <taxon>Lessievirus</taxon>
        <taxon>Lessievirus bcepil02</taxon>
    </lineage>
</organism>
<keyword evidence="3" id="KW-1185">Reference proteome</keyword>
<protein>
    <submittedName>
        <fullName evidence="2">Uncharacterized protein</fullName>
    </submittedName>
</protein>
<dbReference type="GeneID" id="7943956"/>
<accession>C5IHR4</accession>
<dbReference type="RefSeq" id="YP_002922744.1">
    <property type="nucleotide sequence ID" value="NC_012743.2"/>
</dbReference>
<dbReference type="Proteomes" id="UP000001481">
    <property type="component" value="Segment"/>
</dbReference>
<sequence>MANTKPRPRLSSSGKRPKVTEHETPWNEGNPERKIGINVPFPEPLMLQLDYLVKHRAIASKSSFIRDAVAAAATHEVDKLRRVQEAMRRIEEEDRARR</sequence>
<dbReference type="OrthoDB" id="19232at10239"/>
<feature type="compositionally biased region" description="Basic and acidic residues" evidence="1">
    <location>
        <begin position="18"/>
        <end position="35"/>
    </location>
</feature>
<gene>
    <name evidence="2" type="ORF">BcepIL02_gp72</name>
</gene>
<evidence type="ECO:0000313" key="2">
    <source>
        <dbReference type="EMBL" id="ACR15065.1"/>
    </source>
</evidence>